<reference evidence="2 3" key="1">
    <citation type="submission" date="2009-02" db="EMBL/GenBank/DDBJ databases">
        <authorList>
            <consortium name="The Broad Institute Genome Sequencing Platform"/>
            <person name="Feldgarden M."/>
            <person name="Young S.K."/>
            <person name="Kodira C.D."/>
            <person name="Zeng Q."/>
            <person name="Koehrsen M."/>
            <person name="Alvarado L."/>
            <person name="Berlin A."/>
            <person name="Borenstein D."/>
            <person name="Chen Z."/>
            <person name="Engels R."/>
            <person name="Freedman E."/>
            <person name="Gellesch M."/>
            <person name="Goldberg J."/>
            <person name="Griggs A."/>
            <person name="Gujja S."/>
            <person name="Heiman D."/>
            <person name="Hepburn T."/>
            <person name="Howarth C."/>
            <person name="Jen D."/>
            <person name="Larson L."/>
            <person name="Lewis B."/>
            <person name="Mehta T."/>
            <person name="Park D."/>
            <person name="Pearson M."/>
            <person name="Roberts A."/>
            <person name="Saif S."/>
            <person name="Shea T."/>
            <person name="Shenoy N."/>
            <person name="Sisk P."/>
            <person name="Stolte C."/>
            <person name="Sykes S."/>
            <person name="Walk T."/>
            <person name="White J."/>
            <person name="Yandava C."/>
            <person name="Gilmore M."/>
            <person name="Manson J."/>
            <person name="Palmer K."/>
            <person name="Carniol K."/>
            <person name="Lander E."/>
            <person name="Nusbaum C."/>
            <person name="Galagan J."/>
            <person name="Birren B."/>
        </authorList>
    </citation>
    <scope>NUCLEOTIDE SEQUENCE [LARGE SCALE GENOMIC DNA]</scope>
    <source>
        <strain evidence="2 3">EC20</strain>
    </source>
</reference>
<dbReference type="KEGG" id="ecas:ECBG_01653"/>
<evidence type="ECO:0000259" key="1">
    <source>
        <dbReference type="PROSITE" id="PS51071"/>
    </source>
</evidence>
<feature type="domain" description="HTH rpiR-type" evidence="1">
    <location>
        <begin position="3"/>
        <end position="84"/>
    </location>
</feature>
<dbReference type="HOGENOM" id="CLU_055769_6_0_9"/>
<evidence type="ECO:0000313" key="2">
    <source>
        <dbReference type="EMBL" id="EEV39384.2"/>
    </source>
</evidence>
<dbReference type="GO" id="GO:0003700">
    <property type="term" value="F:DNA-binding transcription factor activity"/>
    <property type="evidence" value="ECO:0007669"/>
    <property type="project" value="InterPro"/>
</dbReference>
<dbReference type="PROSITE" id="PS51071">
    <property type="entry name" value="HTH_RPIR"/>
    <property type="match status" value="1"/>
</dbReference>
<organism evidence="2 3">
    <name type="scientific">Enterococcus casseliflavus EC20</name>
    <dbReference type="NCBI Taxonomy" id="565655"/>
    <lineage>
        <taxon>Bacteria</taxon>
        <taxon>Bacillati</taxon>
        <taxon>Bacillota</taxon>
        <taxon>Bacilli</taxon>
        <taxon>Lactobacillales</taxon>
        <taxon>Enterococcaceae</taxon>
        <taxon>Enterococcus</taxon>
    </lineage>
</organism>
<dbReference type="EMBL" id="CP004856">
    <property type="protein sequence ID" value="EEV39384.2"/>
    <property type="molecule type" value="Genomic_DNA"/>
</dbReference>
<dbReference type="InterPro" id="IPR036388">
    <property type="entry name" value="WH-like_DNA-bd_sf"/>
</dbReference>
<dbReference type="AlphaFoldDB" id="C9AA73"/>
<dbReference type="RefSeq" id="WP_015508935.1">
    <property type="nucleotide sequence ID" value="NC_020995.1"/>
</dbReference>
<keyword evidence="3" id="KW-1185">Reference proteome</keyword>
<dbReference type="eggNOG" id="COG1737">
    <property type="taxonomic scope" value="Bacteria"/>
</dbReference>
<gene>
    <name evidence="2" type="ORF">ECBG_01653</name>
</gene>
<dbReference type="InterPro" id="IPR000281">
    <property type="entry name" value="HTH_RpiR"/>
</dbReference>
<dbReference type="PANTHER" id="PTHR30514:SF10">
    <property type="entry name" value="MURR_RPIR FAMILY TRANSCRIPTIONAL REGULATOR"/>
    <property type="match status" value="1"/>
</dbReference>
<dbReference type="Gene3D" id="3.40.50.10490">
    <property type="entry name" value="Glucose-6-phosphate isomerase like protein, domain 1"/>
    <property type="match status" value="1"/>
</dbReference>
<protein>
    <recommendedName>
        <fullName evidence="1">HTH rpiR-type domain-containing protein</fullName>
    </recommendedName>
</protein>
<reference evidence="2 3" key="2">
    <citation type="submission" date="2013-03" db="EMBL/GenBank/DDBJ databases">
        <title>The Genome Sequence of Enterococcus casseliflavus EC20 (899205).</title>
        <authorList>
            <consortium name="The Broad Institute Genomics Platform"/>
            <consortium name="The Broad Institute Genome Sequencing Center for Infectious Disease"/>
            <person name="Russ C."/>
            <person name="Feldgarden M."/>
            <person name="Gilmore M."/>
            <person name="Manson J."/>
            <person name="Palmer K."/>
            <person name="Carniol K."/>
            <person name="Walker B."/>
            <person name="Young S.K."/>
            <person name="Zeng Q."/>
            <person name="Gargeya S."/>
            <person name="Fitzgerald M."/>
            <person name="Haas B."/>
            <person name="Abouelleil A."/>
            <person name="Allen A.W."/>
            <person name="Alvarado L."/>
            <person name="Arachchi H.M."/>
            <person name="Berlin A.M."/>
            <person name="Chapman S.B."/>
            <person name="Gainer-Dewar J."/>
            <person name="Goldberg J."/>
            <person name="Griggs A."/>
            <person name="Gujja S."/>
            <person name="Hansen M."/>
            <person name="Howarth C."/>
            <person name="Imamovic A."/>
            <person name="Ireland A."/>
            <person name="Larimer J."/>
            <person name="McCowan C."/>
            <person name="Murphy C."/>
            <person name="Pearson M."/>
            <person name="Poon T.W."/>
            <person name="Priest M."/>
            <person name="Roberts A."/>
            <person name="Saif S."/>
            <person name="Shea T."/>
            <person name="Sisk P."/>
            <person name="Sykes S."/>
            <person name="Wortman J."/>
            <person name="Nusbaum C."/>
            <person name="Birren B."/>
        </authorList>
    </citation>
    <scope>NUCLEOTIDE SEQUENCE [LARGE SCALE GENOMIC DNA]</scope>
    <source>
        <strain evidence="2 3">EC20</strain>
    </source>
</reference>
<accession>C9AA73</accession>
<name>C9AA73_ENTCA</name>
<dbReference type="InterPro" id="IPR009057">
    <property type="entry name" value="Homeodomain-like_sf"/>
</dbReference>
<evidence type="ECO:0000313" key="3">
    <source>
        <dbReference type="Proteomes" id="UP000012675"/>
    </source>
</evidence>
<dbReference type="Proteomes" id="UP000012675">
    <property type="component" value="Chromosome"/>
</dbReference>
<dbReference type="GO" id="GO:0003677">
    <property type="term" value="F:DNA binding"/>
    <property type="evidence" value="ECO:0007669"/>
    <property type="project" value="InterPro"/>
</dbReference>
<proteinExistence type="predicted"/>
<sequence length="263" mass="30710">MRINRLSLLNSLCNILNENEVGNPSVILAEYFLKNYHYLSELNIYQVADDCFVSRSSIRRFCKSIGYNNFAEFKNEIREYDDQYSNLTAHFRQQDFREILTNNVLEAIHEMSRSISREQIHLIARRIHKSRNTLILTSNYAVSAINTFQYGMVLQGKVIRLVSELYETNNLLKEVTADDYVIVISGHGILAGVIEEFLKTTTAYTELFTVNRSRSFDLLYDSICWLSEEDGSHESRSIYMVYGMQYLLDLVYANYVREYGLKE</sequence>
<dbReference type="PANTHER" id="PTHR30514">
    <property type="entry name" value="GLUCOKINASE"/>
    <property type="match status" value="1"/>
</dbReference>
<dbReference type="GeneID" id="15141094"/>
<dbReference type="GO" id="GO:0097367">
    <property type="term" value="F:carbohydrate derivative binding"/>
    <property type="evidence" value="ECO:0007669"/>
    <property type="project" value="InterPro"/>
</dbReference>
<dbReference type="SUPFAM" id="SSF46689">
    <property type="entry name" value="Homeodomain-like"/>
    <property type="match status" value="1"/>
</dbReference>
<dbReference type="Pfam" id="PF01418">
    <property type="entry name" value="HTH_6"/>
    <property type="match status" value="1"/>
</dbReference>
<dbReference type="InterPro" id="IPR047640">
    <property type="entry name" value="RpiR-like"/>
</dbReference>
<dbReference type="Gene3D" id="1.10.10.10">
    <property type="entry name" value="Winged helix-like DNA-binding domain superfamily/Winged helix DNA-binding domain"/>
    <property type="match status" value="1"/>
</dbReference>